<comment type="caution">
    <text evidence="1">The sequence shown here is derived from an EMBL/GenBank/DDBJ whole genome shotgun (WGS) entry which is preliminary data.</text>
</comment>
<accession>U7QFH2</accession>
<dbReference type="EMBL" id="AUZM01000064">
    <property type="protein sequence ID" value="ERT05191.1"/>
    <property type="molecule type" value="Genomic_DNA"/>
</dbReference>
<reference evidence="1 2" key="1">
    <citation type="journal article" date="2013" name="Front. Microbiol.">
        <title>Comparative genomic analyses of the cyanobacterium, Lyngbya aestuarii BL J, a powerful hydrogen producer.</title>
        <authorList>
            <person name="Kothari A."/>
            <person name="Vaughn M."/>
            <person name="Garcia-Pichel F."/>
        </authorList>
    </citation>
    <scope>NUCLEOTIDE SEQUENCE [LARGE SCALE GENOMIC DNA]</scope>
    <source>
        <strain evidence="1 2">BL J</strain>
    </source>
</reference>
<dbReference type="Proteomes" id="UP000017127">
    <property type="component" value="Unassembled WGS sequence"/>
</dbReference>
<proteinExistence type="predicted"/>
<dbReference type="AlphaFoldDB" id="U7QFH2"/>
<keyword evidence="2" id="KW-1185">Reference proteome</keyword>
<sequence>MKNILTVNRLILVGIKSWGLRICDSFLILFSSKTDHGLGLTDKYQLFYANRLFVGETRPCVSLPQSL</sequence>
<protein>
    <submittedName>
        <fullName evidence="1">Uncharacterized protein</fullName>
    </submittedName>
</protein>
<organism evidence="1 2">
    <name type="scientific">Lyngbya aestuarii BL J</name>
    <dbReference type="NCBI Taxonomy" id="1348334"/>
    <lineage>
        <taxon>Bacteria</taxon>
        <taxon>Bacillati</taxon>
        <taxon>Cyanobacteriota</taxon>
        <taxon>Cyanophyceae</taxon>
        <taxon>Oscillatoriophycideae</taxon>
        <taxon>Oscillatoriales</taxon>
        <taxon>Microcoleaceae</taxon>
        <taxon>Lyngbya</taxon>
    </lineage>
</organism>
<evidence type="ECO:0000313" key="1">
    <source>
        <dbReference type="EMBL" id="ERT05191.1"/>
    </source>
</evidence>
<evidence type="ECO:0000313" key="2">
    <source>
        <dbReference type="Proteomes" id="UP000017127"/>
    </source>
</evidence>
<name>U7QFH2_9CYAN</name>
<gene>
    <name evidence="1" type="ORF">M595_4845</name>
</gene>